<dbReference type="GO" id="GO:0003677">
    <property type="term" value="F:DNA binding"/>
    <property type="evidence" value="ECO:0007669"/>
    <property type="project" value="InterPro"/>
</dbReference>
<dbReference type="InterPro" id="IPR025525">
    <property type="entry name" value="hAT-like_transposase_RNase-H"/>
</dbReference>
<feature type="domain" description="hAT-like transposase RNase-H fold" evidence="1">
    <location>
        <begin position="1"/>
        <end position="48"/>
    </location>
</feature>
<evidence type="ECO:0000313" key="2">
    <source>
        <dbReference type="EMBL" id="OMO91462.1"/>
    </source>
</evidence>
<dbReference type="AlphaFoldDB" id="A0A1R3J9F5"/>
<keyword evidence="3" id="KW-1185">Reference proteome</keyword>
<dbReference type="PANTHER" id="PTHR23272:SF166">
    <property type="entry name" value="ZINC FINGER BED DOMAIN-CONTAINING PROTEIN RICESLEEPER 2-LIKE ISOFORM X1"/>
    <property type="match status" value="1"/>
</dbReference>
<dbReference type="OrthoDB" id="998652at2759"/>
<proteinExistence type="predicted"/>
<reference evidence="2 3" key="1">
    <citation type="submission" date="2013-09" db="EMBL/GenBank/DDBJ databases">
        <title>Corchorus capsularis genome sequencing.</title>
        <authorList>
            <person name="Alam M."/>
            <person name="Haque M.S."/>
            <person name="Islam M.S."/>
            <person name="Emdad E.M."/>
            <person name="Islam M.M."/>
            <person name="Ahmed B."/>
            <person name="Halim A."/>
            <person name="Hossen Q.M.M."/>
            <person name="Hossain M.Z."/>
            <person name="Ahmed R."/>
            <person name="Khan M.M."/>
            <person name="Islam R."/>
            <person name="Rashid M.M."/>
            <person name="Khan S.A."/>
            <person name="Rahman M.S."/>
            <person name="Alam M."/>
        </authorList>
    </citation>
    <scope>NUCLEOTIDE SEQUENCE [LARGE SCALE GENOMIC DNA]</scope>
    <source>
        <strain evidence="3">cv. CVL-1</strain>
        <tissue evidence="2">Whole seedling</tissue>
    </source>
</reference>
<organism evidence="2 3">
    <name type="scientific">Corchorus capsularis</name>
    <name type="common">Jute</name>
    <dbReference type="NCBI Taxonomy" id="210143"/>
    <lineage>
        <taxon>Eukaryota</taxon>
        <taxon>Viridiplantae</taxon>
        <taxon>Streptophyta</taxon>
        <taxon>Embryophyta</taxon>
        <taxon>Tracheophyta</taxon>
        <taxon>Spermatophyta</taxon>
        <taxon>Magnoliopsida</taxon>
        <taxon>eudicotyledons</taxon>
        <taxon>Gunneridae</taxon>
        <taxon>Pentapetalae</taxon>
        <taxon>rosids</taxon>
        <taxon>malvids</taxon>
        <taxon>Malvales</taxon>
        <taxon>Malvaceae</taxon>
        <taxon>Grewioideae</taxon>
        <taxon>Apeibeae</taxon>
        <taxon>Corchorus</taxon>
    </lineage>
</organism>
<gene>
    <name evidence="2" type="ORF">CCACVL1_07109</name>
</gene>
<sequence>MAKEMKTKFDKYWSSYSTLLAFAIILDPRYKLQFLKFCFQKVHGDSEGSIMYYE</sequence>
<dbReference type="PANTHER" id="PTHR23272">
    <property type="entry name" value="BED FINGER-RELATED"/>
    <property type="match status" value="1"/>
</dbReference>
<dbReference type="EMBL" id="AWWV01008319">
    <property type="protein sequence ID" value="OMO91462.1"/>
    <property type="molecule type" value="Genomic_DNA"/>
</dbReference>
<dbReference type="Proteomes" id="UP000188268">
    <property type="component" value="Unassembled WGS sequence"/>
</dbReference>
<comment type="caution">
    <text evidence="2">The sequence shown here is derived from an EMBL/GenBank/DDBJ whole genome shotgun (WGS) entry which is preliminary data.</text>
</comment>
<dbReference type="Pfam" id="PF14372">
    <property type="entry name" value="hAT-like_RNase-H"/>
    <property type="match status" value="1"/>
</dbReference>
<dbReference type="Gramene" id="OMO91462">
    <property type="protein sequence ID" value="OMO91462"/>
    <property type="gene ID" value="CCACVL1_07109"/>
</dbReference>
<dbReference type="InterPro" id="IPR012337">
    <property type="entry name" value="RNaseH-like_sf"/>
</dbReference>
<evidence type="ECO:0000313" key="3">
    <source>
        <dbReference type="Proteomes" id="UP000188268"/>
    </source>
</evidence>
<protein>
    <recommendedName>
        <fullName evidence="1">hAT-like transposase RNase-H fold domain-containing protein</fullName>
    </recommendedName>
</protein>
<evidence type="ECO:0000259" key="1">
    <source>
        <dbReference type="Pfam" id="PF14372"/>
    </source>
</evidence>
<feature type="non-terminal residue" evidence="2">
    <location>
        <position position="54"/>
    </location>
</feature>
<accession>A0A1R3J9F5</accession>
<name>A0A1R3J9F5_COCAP</name>
<dbReference type="SUPFAM" id="SSF53098">
    <property type="entry name" value="Ribonuclease H-like"/>
    <property type="match status" value="1"/>
</dbReference>